<feature type="compositionally biased region" description="Basic and acidic residues" evidence="2">
    <location>
        <begin position="138"/>
        <end position="159"/>
    </location>
</feature>
<dbReference type="PANTHER" id="PTHR32494:SF5">
    <property type="entry name" value="ALLANTOATE AMIDOHYDROLASE"/>
    <property type="match status" value="1"/>
</dbReference>
<dbReference type="eggNOG" id="COG0624">
    <property type="taxonomic scope" value="Bacteria"/>
</dbReference>
<dbReference type="AlphaFoldDB" id="A0A0B0D9S3"/>
<accession>A0A0B0D9S3</accession>
<dbReference type="RefSeq" id="WP_035965523.1">
    <property type="nucleotide sequence ID" value="NZ_JROM01000056.1"/>
</dbReference>
<evidence type="ECO:0000313" key="4">
    <source>
        <dbReference type="Proteomes" id="UP000030664"/>
    </source>
</evidence>
<dbReference type="STRING" id="223184.AS25_12455"/>
<dbReference type="PANTHER" id="PTHR32494">
    <property type="entry name" value="ALLANTOATE DEIMINASE-RELATED"/>
    <property type="match status" value="1"/>
</dbReference>
<evidence type="ECO:0000256" key="2">
    <source>
        <dbReference type="SAM" id="MobiDB-lite"/>
    </source>
</evidence>
<dbReference type="SUPFAM" id="SSF53187">
    <property type="entry name" value="Zn-dependent exopeptidases"/>
    <property type="match status" value="1"/>
</dbReference>
<comment type="caution">
    <text evidence="3">The sequence shown here is derived from an EMBL/GenBank/DDBJ whole genome shotgun (WGS) entry which is preliminary data.</text>
</comment>
<evidence type="ECO:0008006" key="5">
    <source>
        <dbReference type="Google" id="ProtNLM"/>
    </source>
</evidence>
<protein>
    <recommendedName>
        <fullName evidence="5">Allantoate amidohydrolase</fullName>
    </recommendedName>
</protein>
<organism evidence="3 4">
    <name type="scientific">Kocuria marina</name>
    <dbReference type="NCBI Taxonomy" id="223184"/>
    <lineage>
        <taxon>Bacteria</taxon>
        <taxon>Bacillati</taxon>
        <taxon>Actinomycetota</taxon>
        <taxon>Actinomycetes</taxon>
        <taxon>Micrococcales</taxon>
        <taxon>Micrococcaceae</taxon>
        <taxon>Kocuria</taxon>
    </lineage>
</organism>
<dbReference type="Gene3D" id="3.40.630.10">
    <property type="entry name" value="Zn peptidases"/>
    <property type="match status" value="1"/>
</dbReference>
<dbReference type="InterPro" id="IPR010158">
    <property type="entry name" value="Amidase_Cbmase"/>
</dbReference>
<dbReference type="GO" id="GO:0016813">
    <property type="term" value="F:hydrolase activity, acting on carbon-nitrogen (but not peptide) bonds, in linear amidines"/>
    <property type="evidence" value="ECO:0007669"/>
    <property type="project" value="InterPro"/>
</dbReference>
<evidence type="ECO:0000313" key="3">
    <source>
        <dbReference type="EMBL" id="KHE73500.1"/>
    </source>
</evidence>
<keyword evidence="1" id="KW-0378">Hydrolase</keyword>
<feature type="region of interest" description="Disordered" evidence="2">
    <location>
        <begin position="130"/>
        <end position="159"/>
    </location>
</feature>
<proteinExistence type="predicted"/>
<sequence length="159" mass="17246">MSALHQAFLRDFRQMSRNGGLESGGVERQAATTADGLNRQWFAGWLTARGATVHYDAIGNQFGLFELRPGAPYVMVGSHLDSQPRAGRFDGAYGVLAGASVCAELYRAASSGETELTYNLCVVNWTGSAPGRASSPVDVRRAATRKRSDVVEPRPRRRT</sequence>
<gene>
    <name evidence="3" type="ORF">AS25_12455</name>
</gene>
<evidence type="ECO:0000256" key="1">
    <source>
        <dbReference type="ARBA" id="ARBA00022801"/>
    </source>
</evidence>
<dbReference type="Proteomes" id="UP000030664">
    <property type="component" value="Unassembled WGS sequence"/>
</dbReference>
<reference evidence="3 4" key="1">
    <citation type="submission" date="2014-09" db="EMBL/GenBank/DDBJ databases">
        <title>High-quality draft genome sequence of Kocuria marina SO9-6, an actinobacterium isolated from a copper mine.</title>
        <authorList>
            <person name="Castro D.B."/>
            <person name="Pereira L.B."/>
            <person name="Silva M.V."/>
            <person name="Silva B.P."/>
            <person name="Zanardi B.R."/>
            <person name="Carlos C."/>
            <person name="Belgini D.R."/>
            <person name="Limache E.G."/>
            <person name="Lacerda G.V."/>
            <person name="Nery M.B."/>
            <person name="Gomes M.B."/>
            <person name="Souza S."/>
            <person name="Silva T.M."/>
            <person name="Rodrigues V.D."/>
            <person name="Paulino L.C."/>
            <person name="Vicentini R."/>
            <person name="Ferraz L.F."/>
            <person name="Ottoboni L.M."/>
        </authorList>
    </citation>
    <scope>NUCLEOTIDE SEQUENCE [LARGE SCALE GENOMIC DNA]</scope>
    <source>
        <strain evidence="3 4">SO9-6</strain>
    </source>
</reference>
<dbReference type="EMBL" id="JROM01000056">
    <property type="protein sequence ID" value="KHE73500.1"/>
    <property type="molecule type" value="Genomic_DNA"/>
</dbReference>
<name>A0A0B0D9S3_9MICC</name>